<reference evidence="6 7" key="1">
    <citation type="journal article" date="2009" name="Nature">
        <title>The Sorghum bicolor genome and the diversification of grasses.</title>
        <authorList>
            <person name="Paterson A.H."/>
            <person name="Bowers J.E."/>
            <person name="Bruggmann R."/>
            <person name="Dubchak I."/>
            <person name="Grimwood J."/>
            <person name="Gundlach H."/>
            <person name="Haberer G."/>
            <person name="Hellsten U."/>
            <person name="Mitros T."/>
            <person name="Poliakov A."/>
            <person name="Schmutz J."/>
            <person name="Spannagl M."/>
            <person name="Tang H."/>
            <person name="Wang X."/>
            <person name="Wicker T."/>
            <person name="Bharti A.K."/>
            <person name="Chapman J."/>
            <person name="Feltus F.A."/>
            <person name="Gowik U."/>
            <person name="Grigoriev I.V."/>
            <person name="Lyons E."/>
            <person name="Maher C.A."/>
            <person name="Martis M."/>
            <person name="Narechania A."/>
            <person name="Otillar R.P."/>
            <person name="Penning B.W."/>
            <person name="Salamov A.A."/>
            <person name="Wang Y."/>
            <person name="Zhang L."/>
            <person name="Carpita N.C."/>
            <person name="Freeling M."/>
            <person name="Gingle A.R."/>
            <person name="Hash C.T."/>
            <person name="Keller B."/>
            <person name="Klein P."/>
            <person name="Kresovich S."/>
            <person name="McCann M.C."/>
            <person name="Ming R."/>
            <person name="Peterson D.G."/>
            <person name="Mehboob-ur-Rahman"/>
            <person name="Ware D."/>
            <person name="Westhoff P."/>
            <person name="Mayer K.F."/>
            <person name="Messing J."/>
            <person name="Rokhsar D.S."/>
        </authorList>
    </citation>
    <scope>NUCLEOTIDE SEQUENCE [LARGE SCALE GENOMIC DNA]</scope>
    <source>
        <strain evidence="7">cv. BTx623</strain>
    </source>
</reference>
<dbReference type="InterPro" id="IPR038765">
    <property type="entry name" value="Papain-like_cys_pep_sf"/>
</dbReference>
<evidence type="ECO:0000259" key="5">
    <source>
        <dbReference type="PROSITE" id="PS50600"/>
    </source>
</evidence>
<dbReference type="OrthoDB" id="653429at2759"/>
<feature type="region of interest" description="Disordered" evidence="4">
    <location>
        <begin position="490"/>
        <end position="517"/>
    </location>
</feature>
<dbReference type="EMBL" id="CM000764">
    <property type="protein sequence ID" value="KXG28052.1"/>
    <property type="molecule type" value="Genomic_DNA"/>
</dbReference>
<protein>
    <recommendedName>
        <fullName evidence="5">Ubiquitin-like protease family profile domain-containing protein</fullName>
    </recommendedName>
</protein>
<evidence type="ECO:0000256" key="2">
    <source>
        <dbReference type="ARBA" id="ARBA00022670"/>
    </source>
</evidence>
<feature type="domain" description="Ubiquitin-like protease family profile" evidence="5">
    <location>
        <begin position="798"/>
        <end position="1003"/>
    </location>
</feature>
<dbReference type="PANTHER" id="PTHR34835">
    <property type="entry name" value="OS07G0283600 PROTEIN-RELATED"/>
    <property type="match status" value="1"/>
</dbReference>
<accession>A0A1B6PQV5</accession>
<dbReference type="ExpressionAtlas" id="A0A1B6PQV5">
    <property type="expression patterns" value="baseline and differential"/>
</dbReference>
<dbReference type="Gene3D" id="3.40.395.10">
    <property type="entry name" value="Adenoviral Proteinase, Chain A"/>
    <property type="match status" value="1"/>
</dbReference>
<dbReference type="PROSITE" id="PS50600">
    <property type="entry name" value="ULP_PROTEASE"/>
    <property type="match status" value="1"/>
</dbReference>
<dbReference type="GO" id="GO:0006508">
    <property type="term" value="P:proteolysis"/>
    <property type="evidence" value="ECO:0007669"/>
    <property type="project" value="UniProtKB-KW"/>
</dbReference>
<dbReference type="InParanoid" id="A0A1B6PQV5"/>
<proteinExistence type="inferred from homology"/>
<evidence type="ECO:0000256" key="4">
    <source>
        <dbReference type="SAM" id="MobiDB-lite"/>
    </source>
</evidence>
<evidence type="ECO:0000256" key="3">
    <source>
        <dbReference type="ARBA" id="ARBA00022801"/>
    </source>
</evidence>
<gene>
    <name evidence="6" type="ORF">SORBI_3005G079700</name>
</gene>
<dbReference type="PANTHER" id="PTHR34835:SF71">
    <property type="entry name" value="UBIQUITIN-LIKE PROTEASE FAMILY PROFILE DOMAIN-CONTAINING PROTEIN"/>
    <property type="match status" value="1"/>
</dbReference>
<dbReference type="Pfam" id="PF02902">
    <property type="entry name" value="Peptidase_C48"/>
    <property type="match status" value="1"/>
</dbReference>
<feature type="region of interest" description="Disordered" evidence="4">
    <location>
        <begin position="38"/>
        <end position="116"/>
    </location>
</feature>
<evidence type="ECO:0000313" key="6">
    <source>
        <dbReference type="EMBL" id="KXG28052.1"/>
    </source>
</evidence>
<organism evidence="6 7">
    <name type="scientific">Sorghum bicolor</name>
    <name type="common">Sorghum</name>
    <name type="synonym">Sorghum vulgare</name>
    <dbReference type="NCBI Taxonomy" id="4558"/>
    <lineage>
        <taxon>Eukaryota</taxon>
        <taxon>Viridiplantae</taxon>
        <taxon>Streptophyta</taxon>
        <taxon>Embryophyta</taxon>
        <taxon>Tracheophyta</taxon>
        <taxon>Spermatophyta</taxon>
        <taxon>Magnoliopsida</taxon>
        <taxon>Liliopsida</taxon>
        <taxon>Poales</taxon>
        <taxon>Poaceae</taxon>
        <taxon>PACMAD clade</taxon>
        <taxon>Panicoideae</taxon>
        <taxon>Andropogonodae</taxon>
        <taxon>Andropogoneae</taxon>
        <taxon>Sorghinae</taxon>
        <taxon>Sorghum</taxon>
    </lineage>
</organism>
<evidence type="ECO:0000256" key="1">
    <source>
        <dbReference type="ARBA" id="ARBA00005234"/>
    </source>
</evidence>
<dbReference type="GO" id="GO:0008234">
    <property type="term" value="F:cysteine-type peptidase activity"/>
    <property type="evidence" value="ECO:0007669"/>
    <property type="project" value="InterPro"/>
</dbReference>
<dbReference type="OMA" id="PSAYQID"/>
<dbReference type="SUPFAM" id="SSF54001">
    <property type="entry name" value="Cysteine proteinases"/>
    <property type="match status" value="1"/>
</dbReference>
<dbReference type="Proteomes" id="UP000000768">
    <property type="component" value="Chromosome 5"/>
</dbReference>
<dbReference type="FunCoup" id="A0A1B6PQV5">
    <property type="interactions" value="605"/>
</dbReference>
<dbReference type="AlphaFoldDB" id="A0A1B6PQV5"/>
<sequence>MRPPKFVQGRLKSFTLHTTQEDFNIDISDVTGVSQTLPAQPVHQQPPHCPGPSSRPRSEEDDDDDDFMQPPTRHPVMNNNQRRTTKVVVNARRDGKVQKKNASRIDPPTKPKQQKLTKYLHAPTVRCAPSIFNSFIDLLTMSQRTRINNMNFGGLLQIRADKLVSREMLRYLYDRLDPVTMMLVLGKDRVIHINPFVVKQTFGIPDSGEELSLHTNQEACKALSDFKDFIGLQEAEDVHTKYLQEIWEADIELDSRMLDDNMCIKIFFMIASNKLLFPSSDNNIRAKDVYLARNLSRLPTMNWCKAVTDEIQEAARTWRLDRTTKVSPSITGCAFFLLIVYLDNLRCKHQINHKDIPRAKYFNQDLIKKIIAADKTKDDQGKVTFGRLPLRDISDTVYHMPHHSILEKPANIQPVSAIQFPSILSELVGVVNVTVAKPKRKPLVQAFTEFDIKSKKATTYLNRGQLMLQTSHDQLIAKVRSILENQSCENNSIDHQAKPTAPTAADANDLDMHDIHNGDNIQSEHVTEAPNHSKGYGTNQHINHERHVPLQQNSPTEAAAPQPMDAATNAGSEQELDHEHSPVHTDVTIGDVVPPILGQAMDQEGTGQASHIGRTSSLDSLVDLITASVIRTAHRQTTTTDTMTPEPVVLTHTQHQLPNEVIRPDSTTIAVEPLLLAAHPQTITTDTMTPELVVLTQTQHKLPNEVIQPDSTIGVEPLLPAAHPQTTTTDTMTSEPAMLTHTQHPLPNEVLRPDITIDDEPLLPVYPKPQRLTRRPSKYVSPFKGDPMRTRVPMSKALAVRKKFRPSLKSLNEVFISTGFIDFTGNEILDSFPNDQELSTKFMSYFVQCLSHDESVHMPDGGGYRVFLPHRIGEYVNMEDQEEYEEWEFHNALEILESGIASIDTTNVKLFFLPIMEEDHYTVYCINLIHDRIDILDSSPDDHRLYHEVVGNRIIPRLNLLFQEATDGKLKSFTRFRRPILPVPVQRNATDSGFYAIKFMELWNGESFHLPILTENAAMYRDQLLYYAIYHEINTVEKLPAGLEALKPRR</sequence>
<dbReference type="Gramene" id="KXG28052">
    <property type="protein sequence ID" value="KXG28052"/>
    <property type="gene ID" value="SORBI_3005G079700"/>
</dbReference>
<keyword evidence="7" id="KW-1185">Reference proteome</keyword>
<evidence type="ECO:0000313" key="7">
    <source>
        <dbReference type="Proteomes" id="UP000000768"/>
    </source>
</evidence>
<comment type="similarity">
    <text evidence="1">Belongs to the peptidase C48 family.</text>
</comment>
<feature type="region of interest" description="Disordered" evidence="4">
    <location>
        <begin position="552"/>
        <end position="577"/>
    </location>
</feature>
<keyword evidence="3" id="KW-0378">Hydrolase</keyword>
<reference evidence="7" key="2">
    <citation type="journal article" date="2018" name="Plant J.">
        <title>The Sorghum bicolor reference genome: improved assembly, gene annotations, a transcriptome atlas, and signatures of genome organization.</title>
        <authorList>
            <person name="McCormick R.F."/>
            <person name="Truong S.K."/>
            <person name="Sreedasyam A."/>
            <person name="Jenkins J."/>
            <person name="Shu S."/>
            <person name="Sims D."/>
            <person name="Kennedy M."/>
            <person name="Amirebrahimi M."/>
            <person name="Weers B.D."/>
            <person name="McKinley B."/>
            <person name="Mattison A."/>
            <person name="Morishige D.T."/>
            <person name="Grimwood J."/>
            <person name="Schmutz J."/>
            <person name="Mullet J.E."/>
        </authorList>
    </citation>
    <scope>NUCLEOTIDE SEQUENCE [LARGE SCALE GENOMIC DNA]</scope>
    <source>
        <strain evidence="7">cv. BTx623</strain>
    </source>
</reference>
<keyword evidence="2" id="KW-0645">Protease</keyword>
<dbReference type="eggNOG" id="ENOG502R486">
    <property type="taxonomic scope" value="Eukaryota"/>
</dbReference>
<name>A0A1B6PQV5_SORBI</name>
<dbReference type="InterPro" id="IPR003653">
    <property type="entry name" value="Peptidase_C48_C"/>
</dbReference>